<reference evidence="1 2" key="1">
    <citation type="journal article" date="2019" name="Commun. Biol.">
        <title>The bagworm genome reveals a unique fibroin gene that provides high tensile strength.</title>
        <authorList>
            <person name="Kono N."/>
            <person name="Nakamura H."/>
            <person name="Ohtoshi R."/>
            <person name="Tomita M."/>
            <person name="Numata K."/>
            <person name="Arakawa K."/>
        </authorList>
    </citation>
    <scope>NUCLEOTIDE SEQUENCE [LARGE SCALE GENOMIC DNA]</scope>
</reference>
<proteinExistence type="predicted"/>
<gene>
    <name evidence="1" type="ORF">EVAR_40554_1</name>
</gene>
<protein>
    <submittedName>
        <fullName evidence="1">Uncharacterized protein</fullName>
    </submittedName>
</protein>
<dbReference type="Proteomes" id="UP000299102">
    <property type="component" value="Unassembled WGS sequence"/>
</dbReference>
<comment type="caution">
    <text evidence="1">The sequence shown here is derived from an EMBL/GenBank/DDBJ whole genome shotgun (WGS) entry which is preliminary data.</text>
</comment>
<accession>A0A4C1VYV0</accession>
<organism evidence="1 2">
    <name type="scientific">Eumeta variegata</name>
    <name type="common">Bagworm moth</name>
    <name type="synonym">Eumeta japonica</name>
    <dbReference type="NCBI Taxonomy" id="151549"/>
    <lineage>
        <taxon>Eukaryota</taxon>
        <taxon>Metazoa</taxon>
        <taxon>Ecdysozoa</taxon>
        <taxon>Arthropoda</taxon>
        <taxon>Hexapoda</taxon>
        <taxon>Insecta</taxon>
        <taxon>Pterygota</taxon>
        <taxon>Neoptera</taxon>
        <taxon>Endopterygota</taxon>
        <taxon>Lepidoptera</taxon>
        <taxon>Glossata</taxon>
        <taxon>Ditrysia</taxon>
        <taxon>Tineoidea</taxon>
        <taxon>Psychidae</taxon>
        <taxon>Oiketicinae</taxon>
        <taxon>Eumeta</taxon>
    </lineage>
</organism>
<dbReference type="AlphaFoldDB" id="A0A4C1VYV0"/>
<name>A0A4C1VYV0_EUMVA</name>
<sequence length="142" mass="15562">MEIALNIPPCARVVDPRTVHVRIYSTESRRPEGHCRDGGAAERLSRISGCDCNRISEEYSGCDSVVVGRCRPQKSRSTWRTACSYEIASSAGHLKGGGAERAQLCQGGDATPNCSCETENTRDIISDRDRARTHPKVLGYHI</sequence>
<keyword evidence="2" id="KW-1185">Reference proteome</keyword>
<evidence type="ECO:0000313" key="2">
    <source>
        <dbReference type="Proteomes" id="UP000299102"/>
    </source>
</evidence>
<evidence type="ECO:0000313" key="1">
    <source>
        <dbReference type="EMBL" id="GBP43114.1"/>
    </source>
</evidence>
<dbReference type="EMBL" id="BGZK01000430">
    <property type="protein sequence ID" value="GBP43114.1"/>
    <property type="molecule type" value="Genomic_DNA"/>
</dbReference>